<accession>A0A0L8G901</accession>
<name>A0A0L8G901_OCTBM</name>
<protein>
    <submittedName>
        <fullName evidence="1">Uncharacterized protein</fullName>
    </submittedName>
</protein>
<organism evidence="1">
    <name type="scientific">Octopus bimaculoides</name>
    <name type="common">California two-spotted octopus</name>
    <dbReference type="NCBI Taxonomy" id="37653"/>
    <lineage>
        <taxon>Eukaryota</taxon>
        <taxon>Metazoa</taxon>
        <taxon>Spiralia</taxon>
        <taxon>Lophotrochozoa</taxon>
        <taxon>Mollusca</taxon>
        <taxon>Cephalopoda</taxon>
        <taxon>Coleoidea</taxon>
        <taxon>Octopodiformes</taxon>
        <taxon>Octopoda</taxon>
        <taxon>Incirrata</taxon>
        <taxon>Octopodidae</taxon>
        <taxon>Octopus</taxon>
    </lineage>
</organism>
<gene>
    <name evidence="1" type="ORF">OCBIM_22038039mg</name>
</gene>
<evidence type="ECO:0000313" key="1">
    <source>
        <dbReference type="EMBL" id="KOF73353.1"/>
    </source>
</evidence>
<dbReference type="AlphaFoldDB" id="A0A0L8G901"/>
<sequence length="64" mass="7657">MIEIVRIIVISKISTQLSWLITSIKLQPFLPHKKVLLMLNNLRFISMYILHQGENSLDLHRFRR</sequence>
<reference evidence="1" key="1">
    <citation type="submission" date="2015-07" db="EMBL/GenBank/DDBJ databases">
        <title>MeaNS - Measles Nucleotide Surveillance Program.</title>
        <authorList>
            <person name="Tran T."/>
            <person name="Druce J."/>
        </authorList>
    </citation>
    <scope>NUCLEOTIDE SEQUENCE</scope>
    <source>
        <strain evidence="1">UCB-OBI-ISO-001</strain>
        <tissue evidence="1">Gonad</tissue>
    </source>
</reference>
<proteinExistence type="predicted"/>
<dbReference type="EMBL" id="KQ423207">
    <property type="protein sequence ID" value="KOF73353.1"/>
    <property type="molecule type" value="Genomic_DNA"/>
</dbReference>